<dbReference type="GO" id="GO:0005743">
    <property type="term" value="C:mitochondrial inner membrane"/>
    <property type="evidence" value="ECO:0007669"/>
    <property type="project" value="UniProtKB-SubCell"/>
</dbReference>
<dbReference type="EMBL" id="JH992990">
    <property type="protein sequence ID" value="EKX47264.1"/>
    <property type="molecule type" value="Genomic_DNA"/>
</dbReference>
<keyword evidence="3 5" id="KW-1133">Transmembrane helix</keyword>
<dbReference type="HOGENOM" id="CLU_469686_0_0_1"/>
<keyword evidence="5" id="KW-0496">Mitochondrion</keyword>
<keyword evidence="5" id="KW-0813">Transport</keyword>
<accession>L1JGL1</accession>
<evidence type="ECO:0000256" key="6">
    <source>
        <dbReference type="SAM" id="MobiDB-lite"/>
    </source>
</evidence>
<evidence type="ECO:0000256" key="4">
    <source>
        <dbReference type="ARBA" id="ARBA00023136"/>
    </source>
</evidence>
<comment type="subcellular location">
    <subcellularLocation>
        <location evidence="1">Membrane</location>
        <topology evidence="1">Multi-pass membrane protein</topology>
    </subcellularLocation>
    <subcellularLocation>
        <location evidence="5">Mitochondrion inner membrane</location>
        <topology evidence="5">Multi-pass membrane protein</topology>
    </subcellularLocation>
</comment>
<dbReference type="GO" id="GO:0015095">
    <property type="term" value="F:magnesium ion transmembrane transporter activity"/>
    <property type="evidence" value="ECO:0007669"/>
    <property type="project" value="TreeGrafter"/>
</dbReference>
<dbReference type="Proteomes" id="UP000011087">
    <property type="component" value="Unassembled WGS sequence"/>
</dbReference>
<dbReference type="InterPro" id="IPR039204">
    <property type="entry name" value="MRS2-like"/>
</dbReference>
<dbReference type="Pfam" id="PF22099">
    <property type="entry name" value="MRS2-like"/>
    <property type="match status" value="1"/>
</dbReference>
<keyword evidence="5" id="KW-0406">Ion transport</keyword>
<dbReference type="PaxDb" id="55529-EKX47264"/>
<organism evidence="7">
    <name type="scientific">Guillardia theta (strain CCMP2712)</name>
    <name type="common">Cryptophyte</name>
    <dbReference type="NCBI Taxonomy" id="905079"/>
    <lineage>
        <taxon>Eukaryota</taxon>
        <taxon>Cryptophyceae</taxon>
        <taxon>Pyrenomonadales</taxon>
        <taxon>Geminigeraceae</taxon>
        <taxon>Guillardia</taxon>
    </lineage>
</organism>
<reference evidence="9" key="2">
    <citation type="submission" date="2012-11" db="EMBL/GenBank/DDBJ databases">
        <authorList>
            <person name="Kuo A."/>
            <person name="Curtis B.A."/>
            <person name="Tanifuji G."/>
            <person name="Burki F."/>
            <person name="Gruber A."/>
            <person name="Irimia M."/>
            <person name="Maruyama S."/>
            <person name="Arias M.C."/>
            <person name="Ball S.G."/>
            <person name="Gile G.H."/>
            <person name="Hirakawa Y."/>
            <person name="Hopkins J.F."/>
            <person name="Rensing S.A."/>
            <person name="Schmutz J."/>
            <person name="Symeonidi A."/>
            <person name="Elias M."/>
            <person name="Eveleigh R.J."/>
            <person name="Herman E.K."/>
            <person name="Klute M.J."/>
            <person name="Nakayama T."/>
            <person name="Obornik M."/>
            <person name="Reyes-Prieto A."/>
            <person name="Armbrust E.V."/>
            <person name="Aves S.J."/>
            <person name="Beiko R.G."/>
            <person name="Coutinho P."/>
            <person name="Dacks J.B."/>
            <person name="Durnford D.G."/>
            <person name="Fast N.M."/>
            <person name="Green B.R."/>
            <person name="Grisdale C."/>
            <person name="Hempe F."/>
            <person name="Henrissat B."/>
            <person name="Hoppner M.P."/>
            <person name="Ishida K.-I."/>
            <person name="Kim E."/>
            <person name="Koreny L."/>
            <person name="Kroth P.G."/>
            <person name="Liu Y."/>
            <person name="Malik S.-B."/>
            <person name="Maier U.G."/>
            <person name="McRose D."/>
            <person name="Mock T."/>
            <person name="Neilson J.A."/>
            <person name="Onodera N.T."/>
            <person name="Poole A.M."/>
            <person name="Pritham E.J."/>
            <person name="Richards T.A."/>
            <person name="Rocap G."/>
            <person name="Roy S.W."/>
            <person name="Sarai C."/>
            <person name="Schaack S."/>
            <person name="Shirato S."/>
            <person name="Slamovits C.H."/>
            <person name="Spencer D.F."/>
            <person name="Suzuki S."/>
            <person name="Worden A.Z."/>
            <person name="Zauner S."/>
            <person name="Barry K."/>
            <person name="Bell C."/>
            <person name="Bharti A.K."/>
            <person name="Crow J.A."/>
            <person name="Grimwood J."/>
            <person name="Kramer R."/>
            <person name="Lindquist E."/>
            <person name="Lucas S."/>
            <person name="Salamov A."/>
            <person name="McFadden G.I."/>
            <person name="Lane C.E."/>
            <person name="Keeling P.J."/>
            <person name="Gray M.W."/>
            <person name="Grigoriev I.V."/>
            <person name="Archibald J.M."/>
        </authorList>
    </citation>
    <scope>NUCLEOTIDE SEQUENCE</scope>
    <source>
        <strain evidence="9">CCMP2712</strain>
    </source>
</reference>
<dbReference type="SUPFAM" id="SSF144083">
    <property type="entry name" value="Magnesium transport protein CorA, transmembrane region"/>
    <property type="match status" value="1"/>
</dbReference>
<feature type="transmembrane region" description="Helical" evidence="5">
    <location>
        <begin position="424"/>
        <end position="444"/>
    </location>
</feature>
<reference evidence="7 9" key="1">
    <citation type="journal article" date="2012" name="Nature">
        <title>Algal genomes reveal evolutionary mosaicism and the fate of nucleomorphs.</title>
        <authorList>
            <consortium name="DOE Joint Genome Institute"/>
            <person name="Curtis B.A."/>
            <person name="Tanifuji G."/>
            <person name="Burki F."/>
            <person name="Gruber A."/>
            <person name="Irimia M."/>
            <person name="Maruyama S."/>
            <person name="Arias M.C."/>
            <person name="Ball S.G."/>
            <person name="Gile G.H."/>
            <person name="Hirakawa Y."/>
            <person name="Hopkins J.F."/>
            <person name="Kuo A."/>
            <person name="Rensing S.A."/>
            <person name="Schmutz J."/>
            <person name="Symeonidi A."/>
            <person name="Elias M."/>
            <person name="Eveleigh R.J."/>
            <person name="Herman E.K."/>
            <person name="Klute M.J."/>
            <person name="Nakayama T."/>
            <person name="Obornik M."/>
            <person name="Reyes-Prieto A."/>
            <person name="Armbrust E.V."/>
            <person name="Aves S.J."/>
            <person name="Beiko R.G."/>
            <person name="Coutinho P."/>
            <person name="Dacks J.B."/>
            <person name="Durnford D.G."/>
            <person name="Fast N.M."/>
            <person name="Green B.R."/>
            <person name="Grisdale C.J."/>
            <person name="Hempel F."/>
            <person name="Henrissat B."/>
            <person name="Hoppner M.P."/>
            <person name="Ishida K."/>
            <person name="Kim E."/>
            <person name="Koreny L."/>
            <person name="Kroth P.G."/>
            <person name="Liu Y."/>
            <person name="Malik S.B."/>
            <person name="Maier U.G."/>
            <person name="McRose D."/>
            <person name="Mock T."/>
            <person name="Neilson J.A."/>
            <person name="Onodera N.T."/>
            <person name="Poole A.M."/>
            <person name="Pritham E.J."/>
            <person name="Richards T.A."/>
            <person name="Rocap G."/>
            <person name="Roy S.W."/>
            <person name="Sarai C."/>
            <person name="Schaack S."/>
            <person name="Shirato S."/>
            <person name="Slamovits C.H."/>
            <person name="Spencer D.F."/>
            <person name="Suzuki S."/>
            <person name="Worden A.Z."/>
            <person name="Zauner S."/>
            <person name="Barry K."/>
            <person name="Bell C."/>
            <person name="Bharti A.K."/>
            <person name="Crow J.A."/>
            <person name="Grimwood J."/>
            <person name="Kramer R."/>
            <person name="Lindquist E."/>
            <person name="Lucas S."/>
            <person name="Salamov A."/>
            <person name="McFadden G.I."/>
            <person name="Lane C.E."/>
            <person name="Keeling P.J."/>
            <person name="Gray M.W."/>
            <person name="Grigoriev I.V."/>
            <person name="Archibald J.M."/>
        </authorList>
    </citation>
    <scope>NUCLEOTIDE SEQUENCE</scope>
    <source>
        <strain evidence="7 9">CCMP2712</strain>
    </source>
</reference>
<evidence type="ECO:0000313" key="8">
    <source>
        <dbReference type="EnsemblProtists" id="EKX47264"/>
    </source>
</evidence>
<dbReference type="EnsemblProtists" id="EKX47264">
    <property type="protein sequence ID" value="EKX47264"/>
    <property type="gene ID" value="GUITHDRAFT_137462"/>
</dbReference>
<comment type="similarity">
    <text evidence="5">Belongs to the CorA metal ion transporter (MIT) (TC 1.A.35) family.</text>
</comment>
<keyword evidence="5" id="KW-0999">Mitochondrion inner membrane</keyword>
<keyword evidence="2 5" id="KW-0812">Transmembrane</keyword>
<dbReference type="AlphaFoldDB" id="L1JGL1"/>
<dbReference type="InterPro" id="IPR045863">
    <property type="entry name" value="CorA_TM1_TM2"/>
</dbReference>
<dbReference type="PANTHER" id="PTHR13890:SF42">
    <property type="entry name" value="MAGNESIUM TRANSPORTER"/>
    <property type="match status" value="1"/>
</dbReference>
<gene>
    <name evidence="7" type="ORF">GUITHDRAFT_137462</name>
</gene>
<evidence type="ECO:0000256" key="1">
    <source>
        <dbReference type="ARBA" id="ARBA00004141"/>
    </source>
</evidence>
<protein>
    <recommendedName>
        <fullName evidence="5">Magnesium transporter</fullName>
    </recommendedName>
</protein>
<evidence type="ECO:0000313" key="9">
    <source>
        <dbReference type="Proteomes" id="UP000011087"/>
    </source>
</evidence>
<feature type="transmembrane region" description="Helical" evidence="5">
    <location>
        <begin position="391"/>
        <end position="412"/>
    </location>
</feature>
<proteinExistence type="inferred from homology"/>
<dbReference type="eggNOG" id="KOG2662">
    <property type="taxonomic scope" value="Eukaryota"/>
</dbReference>
<dbReference type="GeneID" id="17303946"/>
<evidence type="ECO:0000256" key="2">
    <source>
        <dbReference type="ARBA" id="ARBA00022692"/>
    </source>
</evidence>
<evidence type="ECO:0000313" key="7">
    <source>
        <dbReference type="EMBL" id="EKX47264.1"/>
    </source>
</evidence>
<keyword evidence="4 5" id="KW-0472">Membrane</keyword>
<dbReference type="CDD" id="cd12823">
    <property type="entry name" value="Mrs2_Mfm1p-like"/>
    <property type="match status" value="1"/>
</dbReference>
<name>L1JGL1_GUITC</name>
<dbReference type="InterPro" id="IPR011992">
    <property type="entry name" value="EF-hand-dom_pair"/>
</dbReference>
<keyword evidence="5" id="KW-0460">Magnesium</keyword>
<reference evidence="8" key="3">
    <citation type="submission" date="2015-06" db="UniProtKB">
        <authorList>
            <consortium name="EnsemblProtists"/>
        </authorList>
    </citation>
    <scope>IDENTIFICATION</scope>
</reference>
<dbReference type="OrthoDB" id="10251508at2759"/>
<dbReference type="SUPFAM" id="SSF47473">
    <property type="entry name" value="EF-hand"/>
    <property type="match status" value="1"/>
</dbReference>
<feature type="compositionally biased region" description="Polar residues" evidence="6">
    <location>
        <begin position="87"/>
        <end position="98"/>
    </location>
</feature>
<dbReference type="PANTHER" id="PTHR13890">
    <property type="entry name" value="RNA SPLICING PROTEIN MRS2, MITOCHONDRIAL"/>
    <property type="match status" value="1"/>
</dbReference>
<dbReference type="RefSeq" id="XP_005834244.1">
    <property type="nucleotide sequence ID" value="XM_005834187.1"/>
</dbReference>
<keyword evidence="9" id="KW-1185">Reference proteome</keyword>
<dbReference type="KEGG" id="gtt:GUITHDRAFT_137462"/>
<feature type="region of interest" description="Disordered" evidence="6">
    <location>
        <begin position="562"/>
        <end position="581"/>
    </location>
</feature>
<sequence length="581" mass="66561">MINTIKGDQKKRREQGRGDSMITNKARVSPWSGSKNVARHKQASSEVVGEAAEKQRASIGVRSCAPFKLVFSEVKRGFARVEELRRFSSQQAENSGRPQTRGEVLEDNDQEDAGGWPMISDEAASSNAILAILKKATPVCEILFDDNVIFYDITHRELVELFGLQPRHLRVFTQKRALTGIIPYENMVVFKFEHLKGLLFWDRIMVFDADMPSVQAFTLTLRASIRRNELIQERLKQPFELVVLECLLDELAVYYESSFSRLYYLINLHLDKITSGQGDDVREDGLYKLLPLEHRMSSLQVRLDRAFKTLDQLLATDEDMAACYLTFRHEQGEPAPPDEHMQVELIMETYRTRMEDLLDRIAEVFRQIESTRTVFALSLDNTRNRIARMDLSLTMGAVSLSFSMAIAGFFGMNITHGYEHHPPLVFWSVMGLGVVGSMAIFHLCRKQLASMRSTQNNRMRDFRVFKSVLENLDQVHYLLRRDTDLSHRIVKGGKLTKDELKKMLSSIPDKQHDAIVGAGAVSKEEVDLLYEILNTNKDGLVERSDFLEELAHWATMKDTKKGDVGRHMLPQHKISSDRRFQ</sequence>
<evidence type="ECO:0000256" key="3">
    <source>
        <dbReference type="ARBA" id="ARBA00022989"/>
    </source>
</evidence>
<feature type="region of interest" description="Disordered" evidence="6">
    <location>
        <begin position="87"/>
        <end position="112"/>
    </location>
</feature>
<evidence type="ECO:0000256" key="5">
    <source>
        <dbReference type="RuleBase" id="RU366042"/>
    </source>
</evidence>
<dbReference type="Gene3D" id="1.20.58.340">
    <property type="entry name" value="Magnesium transport protein CorA, transmembrane region"/>
    <property type="match status" value="1"/>
</dbReference>
<dbReference type="OMA" id="REIDLMF"/>
<dbReference type="Gene3D" id="1.10.238.10">
    <property type="entry name" value="EF-hand"/>
    <property type="match status" value="1"/>
</dbReference>
<feature type="region of interest" description="Disordered" evidence="6">
    <location>
        <begin position="1"/>
        <end position="49"/>
    </location>
</feature>